<keyword evidence="2" id="KW-1185">Reference proteome</keyword>
<accession>A0A4C1TJL3</accession>
<name>A0A4C1TJL3_EUMVA</name>
<evidence type="ECO:0000313" key="1">
    <source>
        <dbReference type="EMBL" id="GBP13627.1"/>
    </source>
</evidence>
<organism evidence="1 2">
    <name type="scientific">Eumeta variegata</name>
    <name type="common">Bagworm moth</name>
    <name type="synonym">Eumeta japonica</name>
    <dbReference type="NCBI Taxonomy" id="151549"/>
    <lineage>
        <taxon>Eukaryota</taxon>
        <taxon>Metazoa</taxon>
        <taxon>Ecdysozoa</taxon>
        <taxon>Arthropoda</taxon>
        <taxon>Hexapoda</taxon>
        <taxon>Insecta</taxon>
        <taxon>Pterygota</taxon>
        <taxon>Neoptera</taxon>
        <taxon>Endopterygota</taxon>
        <taxon>Lepidoptera</taxon>
        <taxon>Glossata</taxon>
        <taxon>Ditrysia</taxon>
        <taxon>Tineoidea</taxon>
        <taxon>Psychidae</taxon>
        <taxon>Oiketicinae</taxon>
        <taxon>Eumeta</taxon>
    </lineage>
</organism>
<proteinExistence type="predicted"/>
<gene>
    <name evidence="1" type="ORF">EVAR_6965_1</name>
</gene>
<comment type="caution">
    <text evidence="1">The sequence shown here is derived from an EMBL/GenBank/DDBJ whole genome shotgun (WGS) entry which is preliminary data.</text>
</comment>
<dbReference type="Proteomes" id="UP000299102">
    <property type="component" value="Unassembled WGS sequence"/>
</dbReference>
<sequence length="118" mass="13174">MPLCGLDVCLAVVTELGPALTEHRLRDPALRDPPSTWTSSEKIVGIAVERCRAASHYANTSLCIDEEPLIICYKQFSVTTVWLLFSSRYHVTGSHRLRAGRAPAQHLIRRNLGNDRCC</sequence>
<reference evidence="1 2" key="1">
    <citation type="journal article" date="2019" name="Commun. Biol.">
        <title>The bagworm genome reveals a unique fibroin gene that provides high tensile strength.</title>
        <authorList>
            <person name="Kono N."/>
            <person name="Nakamura H."/>
            <person name="Ohtoshi R."/>
            <person name="Tomita M."/>
            <person name="Numata K."/>
            <person name="Arakawa K."/>
        </authorList>
    </citation>
    <scope>NUCLEOTIDE SEQUENCE [LARGE SCALE GENOMIC DNA]</scope>
</reference>
<dbReference type="AlphaFoldDB" id="A0A4C1TJL3"/>
<evidence type="ECO:0000313" key="2">
    <source>
        <dbReference type="Proteomes" id="UP000299102"/>
    </source>
</evidence>
<dbReference type="EMBL" id="BGZK01000058">
    <property type="protein sequence ID" value="GBP13627.1"/>
    <property type="molecule type" value="Genomic_DNA"/>
</dbReference>
<protein>
    <submittedName>
        <fullName evidence="1">Uncharacterized protein</fullName>
    </submittedName>
</protein>